<evidence type="ECO:0000313" key="2">
    <source>
        <dbReference type="Proteomes" id="UP000824236"/>
    </source>
</evidence>
<accession>A0A9E2KJ07</accession>
<reference evidence="1" key="1">
    <citation type="journal article" date="2021" name="PeerJ">
        <title>Extensive microbial diversity within the chicken gut microbiome revealed by metagenomics and culture.</title>
        <authorList>
            <person name="Gilroy R."/>
            <person name="Ravi A."/>
            <person name="Getino M."/>
            <person name="Pursley I."/>
            <person name="Horton D.L."/>
            <person name="Alikhan N.F."/>
            <person name="Baker D."/>
            <person name="Gharbi K."/>
            <person name="Hall N."/>
            <person name="Watson M."/>
            <person name="Adriaenssens E.M."/>
            <person name="Foster-Nyarko E."/>
            <person name="Jarju S."/>
            <person name="Secka A."/>
            <person name="Antonio M."/>
            <person name="Oren A."/>
            <person name="Chaudhuri R.R."/>
            <person name="La Ragione R."/>
            <person name="Hildebrand F."/>
            <person name="Pallen M.J."/>
        </authorList>
    </citation>
    <scope>NUCLEOTIDE SEQUENCE</scope>
    <source>
        <strain evidence="1">B3-3758</strain>
    </source>
</reference>
<dbReference type="AlphaFoldDB" id="A0A9E2KJ07"/>
<protein>
    <submittedName>
        <fullName evidence="1">Uncharacterized protein</fullName>
    </submittedName>
</protein>
<organism evidence="1 2">
    <name type="scientific">Candidatus Bacteroides intestinipullorum</name>
    <dbReference type="NCBI Taxonomy" id="2838471"/>
    <lineage>
        <taxon>Bacteria</taxon>
        <taxon>Pseudomonadati</taxon>
        <taxon>Bacteroidota</taxon>
        <taxon>Bacteroidia</taxon>
        <taxon>Bacteroidales</taxon>
        <taxon>Bacteroidaceae</taxon>
        <taxon>Bacteroides</taxon>
    </lineage>
</organism>
<dbReference type="EMBL" id="JAHLFO010000157">
    <property type="protein sequence ID" value="MBU3815096.1"/>
    <property type="molecule type" value="Genomic_DNA"/>
</dbReference>
<reference evidence="1" key="2">
    <citation type="submission" date="2021-04" db="EMBL/GenBank/DDBJ databases">
        <authorList>
            <person name="Gilroy R."/>
        </authorList>
    </citation>
    <scope>NUCLEOTIDE SEQUENCE</scope>
    <source>
        <strain evidence="1">B3-3758</strain>
    </source>
</reference>
<dbReference type="Proteomes" id="UP000824236">
    <property type="component" value="Unassembled WGS sequence"/>
</dbReference>
<comment type="caution">
    <text evidence="1">The sequence shown here is derived from an EMBL/GenBank/DDBJ whole genome shotgun (WGS) entry which is preliminary data.</text>
</comment>
<sequence>MKIEKKIGNWCQDAHFMDFVHRRMHQELTERPENGRYDDLFEELDEAFDHDDRYIEPLVEYLICRLHIAKLCKNARQRERGIWWVWFQVVMEGHYVQAFSEYFDPLLAELRMTLMPMLHKEYVLMNTLKEK</sequence>
<evidence type="ECO:0000313" key="1">
    <source>
        <dbReference type="EMBL" id="MBU3815096.1"/>
    </source>
</evidence>
<gene>
    <name evidence="1" type="ORF">H9791_11490</name>
</gene>
<name>A0A9E2KJ07_9BACE</name>
<proteinExistence type="predicted"/>